<accession>A0A3B0RYD5</accession>
<name>A0A3B0RYD5_9ZZZZ</name>
<protein>
    <recommendedName>
        <fullName evidence="2">Histidine kinase</fullName>
    </recommendedName>
</protein>
<gene>
    <name evidence="1" type="ORF">MNBD_ALPHA06-1662</name>
</gene>
<organism evidence="1">
    <name type="scientific">hydrothermal vent metagenome</name>
    <dbReference type="NCBI Taxonomy" id="652676"/>
    <lineage>
        <taxon>unclassified sequences</taxon>
        <taxon>metagenomes</taxon>
        <taxon>ecological metagenomes</taxon>
    </lineage>
</organism>
<proteinExistence type="predicted"/>
<evidence type="ECO:0008006" key="2">
    <source>
        <dbReference type="Google" id="ProtNLM"/>
    </source>
</evidence>
<reference evidence="1" key="1">
    <citation type="submission" date="2018-06" db="EMBL/GenBank/DDBJ databases">
        <authorList>
            <person name="Zhirakovskaya E."/>
        </authorList>
    </citation>
    <scope>NUCLEOTIDE SEQUENCE</scope>
</reference>
<dbReference type="EMBL" id="UOEE01000268">
    <property type="protein sequence ID" value="VAV98904.1"/>
    <property type="molecule type" value="Genomic_DNA"/>
</dbReference>
<sequence>MTHFLVSDENPAGHKLEDLLTELRADIISRCAKISHDTRPEAMHVLANNVKILEYLTEAIHLSTDSTKVLDRSFGPSQAAQGGPTRIGVK</sequence>
<evidence type="ECO:0000313" key="1">
    <source>
        <dbReference type="EMBL" id="VAV98904.1"/>
    </source>
</evidence>
<dbReference type="AlphaFoldDB" id="A0A3B0RYD5"/>